<dbReference type="eggNOG" id="COG0671">
    <property type="taxonomic scope" value="Bacteria"/>
</dbReference>
<organism evidence="2 3">
    <name type="scientific">Streptomyces thermolilacinus SPC6</name>
    <dbReference type="NCBI Taxonomy" id="1306406"/>
    <lineage>
        <taxon>Bacteria</taxon>
        <taxon>Bacillati</taxon>
        <taxon>Actinomycetota</taxon>
        <taxon>Actinomycetes</taxon>
        <taxon>Kitasatosporales</taxon>
        <taxon>Streptomycetaceae</taxon>
        <taxon>Streptomyces</taxon>
    </lineage>
</organism>
<proteinExistence type="predicted"/>
<dbReference type="InterPro" id="IPR000326">
    <property type="entry name" value="PAP2/HPO"/>
</dbReference>
<feature type="domain" description="Phosphatidic acid phosphatase type 2/haloperoxidase" evidence="1">
    <location>
        <begin position="751"/>
        <end position="894"/>
    </location>
</feature>
<evidence type="ECO:0000313" key="2">
    <source>
        <dbReference type="EMBL" id="OEJ93207.1"/>
    </source>
</evidence>
<evidence type="ECO:0000313" key="3">
    <source>
        <dbReference type="Proteomes" id="UP000095329"/>
    </source>
</evidence>
<dbReference type="EMBL" id="ASHX02000001">
    <property type="protein sequence ID" value="OEJ93207.1"/>
    <property type="molecule type" value="Genomic_DNA"/>
</dbReference>
<comment type="caution">
    <text evidence="2">The sequence shown here is derived from an EMBL/GenBank/DDBJ whole genome shotgun (WGS) entry which is preliminary data.</text>
</comment>
<reference evidence="2 3" key="1">
    <citation type="journal article" date="2013" name="Genome Announc.">
        <title>Genome Sequence of Streptomyces violaceusniger Strain SPC6, a Halotolerant Streptomycete That Exhibits Rapid Growth and Development.</title>
        <authorList>
            <person name="Chen X."/>
            <person name="Zhang B."/>
            <person name="Zhang W."/>
            <person name="Wu X."/>
            <person name="Zhang M."/>
            <person name="Chen T."/>
            <person name="Liu G."/>
            <person name="Dyson P."/>
        </authorList>
    </citation>
    <scope>NUCLEOTIDE SEQUENCE [LARGE SCALE GENOMIC DNA]</scope>
    <source>
        <strain evidence="2 3">SPC6</strain>
    </source>
</reference>
<dbReference type="STRING" id="1306406.J116_000605"/>
<dbReference type="Proteomes" id="UP000095329">
    <property type="component" value="Unassembled WGS sequence"/>
</dbReference>
<dbReference type="CDD" id="cd03398">
    <property type="entry name" value="PAP2_haloperoxidase"/>
    <property type="match status" value="1"/>
</dbReference>
<dbReference type="NCBIfam" id="NF033679">
    <property type="entry name" value="DNRLRE_dom"/>
    <property type="match status" value="1"/>
</dbReference>
<evidence type="ECO:0000259" key="1">
    <source>
        <dbReference type="Pfam" id="PF01569"/>
    </source>
</evidence>
<name>A0A1D3DLK5_9ACTN</name>
<dbReference type="PANTHER" id="PTHR34599">
    <property type="entry name" value="PEROXIDASE-RELATED"/>
    <property type="match status" value="1"/>
</dbReference>
<dbReference type="AlphaFoldDB" id="A0A1D3DLK5"/>
<keyword evidence="3" id="KW-1185">Reference proteome</keyword>
<dbReference type="PANTHER" id="PTHR34599:SF1">
    <property type="entry name" value="PHOSPHATIDIC ACID PHOSPHATASE TYPE 2_HALOPEROXIDASE DOMAIN-CONTAINING PROTEIN"/>
    <property type="match status" value="1"/>
</dbReference>
<dbReference type="InterPro" id="IPR036938">
    <property type="entry name" value="PAP2/HPO_sf"/>
</dbReference>
<dbReference type="Gene3D" id="1.10.606.20">
    <property type="match status" value="1"/>
</dbReference>
<dbReference type="OrthoDB" id="103227at2"/>
<dbReference type="RefSeq" id="WP_023591312.1">
    <property type="nucleotide sequence ID" value="NZ_ASHX02000001.1"/>
</dbReference>
<gene>
    <name evidence="2" type="ORF">J116_000605</name>
</gene>
<dbReference type="SUPFAM" id="SSF48317">
    <property type="entry name" value="Acid phosphatase/Vanadium-dependent haloperoxidase"/>
    <property type="match status" value="1"/>
</dbReference>
<accession>A0A1D3DLK5</accession>
<dbReference type="InterPro" id="IPR052559">
    <property type="entry name" value="V-haloperoxidase"/>
</dbReference>
<sequence length="953" mass="100989">MHRTIPKGSGPRRRRHVAGPLALVLLAETALLAAVALPARAAGPAPGGSTPTTASAAVGEEAAARLTAEARDRRVEVIGARTETTTLWANPDGSMSLETHAGPVRFRKGGAWVPVDTTLVRNADGSVSPKGHPRGLRLAGRTDAKGGDLVTLGSGERAVTLGWPGALPEPVLKGNKATYVDVMPGTDLVVEATRTGFEQFLVVKDRAAAERAATFTLPLRAKGLKATKNAADETVTFTDAATRKTVGKLPTPAMWDASRDGRGRAETNRADVDLDVRPAAKGDGYTLAVSADRRFLADEDTAYPVTIDPAIYFGTNFDTTVVNGSTADLSGEVGLRVGREWQKNEARSFISFPRNEAVTGQDVLNAELNLFATWSDTCEARSWEIWDTGVVSSATRWSTQPAWRTKARTSTVTHGSTNCGPRWISEDITSLVEEWSRIDRSVDTLGLRATDETDYTAFKIFASGDDAAHAPSILVTYETPADPVKDHVEYWNDILQQAYTEAGGAPGPLARAGAMMHGAIYDAANSAKCAEGPARCLGDPYLVKATASNGALPDINSAIDHAAFDVLRAVFPGQNFDTAIANARSTIPAAVTAEQRAAGTSVGQQAAAAMLNARQSDGSTAVVPYPGSQTPGHWRPTDAEPAATPGWGLVKPFALTSGSQFRPAGPGGHTTMSGLLASSAYATQVNEVKSLGRADSTTRTADQTQAALFWANDLNGTYKPPGQLFEHTQTLARQRNLTVTANAKLFALVAFSMADAGIAAWDAKYQTDIDLWRPESAIRLDGDGNAATTADPNWQPLSQDNQGGHFSPAFPAYVSGHATFGGAWAKAMEQWFGTDAISFTGTTDDPHAKGVTRTFPSFSAAAEENAVARVWLGVHYRWDGTEGVATGTKVASHVAATKLKANSAAGWVKYEALHNLGGCDALGKRLVSEHRWTAYQCVAVDPVTTPDHVLYVK</sequence>
<dbReference type="Pfam" id="PF01569">
    <property type="entry name" value="PAP2"/>
    <property type="match status" value="1"/>
</dbReference>
<protein>
    <recommendedName>
        <fullName evidence="1">Phosphatidic acid phosphatase type 2/haloperoxidase domain-containing protein</fullName>
    </recommendedName>
</protein>
<dbReference type="eggNOG" id="COG3209">
    <property type="taxonomic scope" value="Bacteria"/>
</dbReference>